<protein>
    <submittedName>
        <fullName evidence="1">Uncharacterized protein</fullName>
    </submittedName>
</protein>
<gene>
    <name evidence="1" type="ORF">PAA8504_02880</name>
</gene>
<sequence length="36" mass="4189">MVLLVKVHELWVEFRCQDAVVAEVRKRSMETAEASK</sequence>
<dbReference type="AlphaFoldDB" id="A0A2R8BXY2"/>
<accession>A0A2R8BXY2</accession>
<reference evidence="1 2" key="1">
    <citation type="submission" date="2018-03" db="EMBL/GenBank/DDBJ databases">
        <authorList>
            <person name="Keele B.F."/>
        </authorList>
    </citation>
    <scope>NUCLEOTIDE SEQUENCE [LARGE SCALE GENOMIC DNA]</scope>
    <source>
        <strain evidence="1 2">CECT 8504</strain>
    </source>
</reference>
<proteinExistence type="predicted"/>
<dbReference type="EMBL" id="ONZF01000007">
    <property type="protein sequence ID" value="SPJ25037.1"/>
    <property type="molecule type" value="Genomic_DNA"/>
</dbReference>
<keyword evidence="2" id="KW-1185">Reference proteome</keyword>
<dbReference type="Proteomes" id="UP000244912">
    <property type="component" value="Unassembled WGS sequence"/>
</dbReference>
<name>A0A2R8BXY2_9RHOB</name>
<evidence type="ECO:0000313" key="2">
    <source>
        <dbReference type="Proteomes" id="UP000244912"/>
    </source>
</evidence>
<organism evidence="1 2">
    <name type="scientific">Palleronia abyssalis</name>
    <dbReference type="NCBI Taxonomy" id="1501240"/>
    <lineage>
        <taxon>Bacteria</taxon>
        <taxon>Pseudomonadati</taxon>
        <taxon>Pseudomonadota</taxon>
        <taxon>Alphaproteobacteria</taxon>
        <taxon>Rhodobacterales</taxon>
        <taxon>Roseobacteraceae</taxon>
        <taxon>Palleronia</taxon>
    </lineage>
</organism>
<evidence type="ECO:0000313" key="1">
    <source>
        <dbReference type="EMBL" id="SPJ25037.1"/>
    </source>
</evidence>